<dbReference type="InterPro" id="IPR050186">
    <property type="entry name" value="TPT_transporter"/>
</dbReference>
<name>A0A7S4GBQ8_9EUGL</name>
<evidence type="ECO:0000256" key="5">
    <source>
        <dbReference type="SAM" id="Phobius"/>
    </source>
</evidence>
<comment type="subcellular location">
    <subcellularLocation>
        <location evidence="1">Membrane</location>
        <topology evidence="1">Multi-pass membrane protein</topology>
    </subcellularLocation>
</comment>
<feature type="transmembrane region" description="Helical" evidence="5">
    <location>
        <begin position="398"/>
        <end position="419"/>
    </location>
</feature>
<reference evidence="7" key="1">
    <citation type="submission" date="2021-01" db="EMBL/GenBank/DDBJ databases">
        <authorList>
            <person name="Corre E."/>
            <person name="Pelletier E."/>
            <person name="Niang G."/>
            <person name="Scheremetjew M."/>
            <person name="Finn R."/>
            <person name="Kale V."/>
            <person name="Holt S."/>
            <person name="Cochrane G."/>
            <person name="Meng A."/>
            <person name="Brown T."/>
            <person name="Cohen L."/>
        </authorList>
    </citation>
    <scope>NUCLEOTIDE SEQUENCE</scope>
    <source>
        <strain evidence="7">CCMP1594</strain>
    </source>
</reference>
<evidence type="ECO:0000256" key="3">
    <source>
        <dbReference type="ARBA" id="ARBA00022989"/>
    </source>
</evidence>
<feature type="domain" description="Sugar phosphate transporter" evidence="6">
    <location>
        <begin position="184"/>
        <end position="477"/>
    </location>
</feature>
<feature type="transmembrane region" description="Helical" evidence="5">
    <location>
        <begin position="122"/>
        <end position="138"/>
    </location>
</feature>
<protein>
    <recommendedName>
        <fullName evidence="6">Sugar phosphate transporter domain-containing protein</fullName>
    </recommendedName>
</protein>
<evidence type="ECO:0000256" key="1">
    <source>
        <dbReference type="ARBA" id="ARBA00004141"/>
    </source>
</evidence>
<organism evidence="7">
    <name type="scientific">Eutreptiella gymnastica</name>
    <dbReference type="NCBI Taxonomy" id="73025"/>
    <lineage>
        <taxon>Eukaryota</taxon>
        <taxon>Discoba</taxon>
        <taxon>Euglenozoa</taxon>
        <taxon>Euglenida</taxon>
        <taxon>Spirocuta</taxon>
        <taxon>Euglenophyceae</taxon>
        <taxon>Eutreptiales</taxon>
        <taxon>Eutreptiaceae</taxon>
        <taxon>Eutreptiella</taxon>
    </lineage>
</organism>
<sequence length="494" mass="52481">MMQQNLAMEAPTQGRPVVYAMFGVSVAVFVLLATLATYPDATLTSELFVAPALGVKSVMPNYPAQQVGSRMVRTTAGQIAEVPAAIATESTQLQAQDLERPIEAGLNDIPETASKSSSTGPAIFNALSTIFFGIVFYIRRKVQGKEYTPIEQQPLALATSSGEASTEKSGGLWKTITSIDYSLVACLTFWYLGNYYYNITNKLALNATGGAAGCPLTIASLQLLVGVVYGLFLWVAPDARKFPSIKMKDVIAMVPLAIAFAGAHFSTVFAMSAGAVSFGQIVKASEPAFAALLGTVMYNKSISKAKWLSLIPVIGGVCLASAAELNFSVAALIAGIVANLFAALKANENKKAMDAPGLKDRLGTVGNQFAVTMLLSWAISAPFVLLKEWNQLPMLVEAWTTNPIVSFNIIAAGLWFYLYNELATFVVKKTGPVTQSVANTAKRVIVIVACAIVLGESLTPLKLIGCTIGIAGVFLYSIIDDFIKPKPKEVTGSV</sequence>
<evidence type="ECO:0000256" key="4">
    <source>
        <dbReference type="ARBA" id="ARBA00023136"/>
    </source>
</evidence>
<dbReference type="EMBL" id="HBJA01125043">
    <property type="protein sequence ID" value="CAE0831745.1"/>
    <property type="molecule type" value="Transcribed_RNA"/>
</dbReference>
<keyword evidence="2 5" id="KW-0812">Transmembrane</keyword>
<feature type="transmembrane region" description="Helical" evidence="5">
    <location>
        <begin position="217"/>
        <end position="237"/>
    </location>
</feature>
<proteinExistence type="predicted"/>
<dbReference type="InterPro" id="IPR004853">
    <property type="entry name" value="Sugar_P_trans_dom"/>
</dbReference>
<dbReference type="PANTHER" id="PTHR11132">
    <property type="entry name" value="SOLUTE CARRIER FAMILY 35"/>
    <property type="match status" value="1"/>
</dbReference>
<feature type="transmembrane region" description="Helical" evidence="5">
    <location>
        <begin position="178"/>
        <end position="197"/>
    </location>
</feature>
<evidence type="ECO:0000256" key="2">
    <source>
        <dbReference type="ARBA" id="ARBA00022692"/>
    </source>
</evidence>
<gene>
    <name evidence="7" type="ORF">EGYM00163_LOCUS43027</name>
</gene>
<feature type="transmembrane region" description="Helical" evidence="5">
    <location>
        <begin position="16"/>
        <end position="38"/>
    </location>
</feature>
<dbReference type="Pfam" id="PF03151">
    <property type="entry name" value="TPT"/>
    <property type="match status" value="1"/>
</dbReference>
<accession>A0A7S4GBQ8</accession>
<dbReference type="SUPFAM" id="SSF103481">
    <property type="entry name" value="Multidrug resistance efflux transporter EmrE"/>
    <property type="match status" value="2"/>
</dbReference>
<feature type="transmembrane region" description="Helical" evidence="5">
    <location>
        <begin position="249"/>
        <end position="271"/>
    </location>
</feature>
<dbReference type="AlphaFoldDB" id="A0A7S4GBQ8"/>
<feature type="transmembrane region" description="Helical" evidence="5">
    <location>
        <begin position="440"/>
        <end position="455"/>
    </location>
</feature>
<evidence type="ECO:0000313" key="7">
    <source>
        <dbReference type="EMBL" id="CAE0831745.1"/>
    </source>
</evidence>
<feature type="transmembrane region" description="Helical" evidence="5">
    <location>
        <begin position="368"/>
        <end position="386"/>
    </location>
</feature>
<keyword evidence="3 5" id="KW-1133">Transmembrane helix</keyword>
<dbReference type="GO" id="GO:0016020">
    <property type="term" value="C:membrane"/>
    <property type="evidence" value="ECO:0007669"/>
    <property type="project" value="UniProtKB-SubCell"/>
</dbReference>
<dbReference type="InterPro" id="IPR037185">
    <property type="entry name" value="EmrE-like"/>
</dbReference>
<keyword evidence="4 5" id="KW-0472">Membrane</keyword>
<evidence type="ECO:0000259" key="6">
    <source>
        <dbReference type="Pfam" id="PF03151"/>
    </source>
</evidence>
<feature type="transmembrane region" description="Helical" evidence="5">
    <location>
        <begin position="329"/>
        <end position="347"/>
    </location>
</feature>